<name>N9SL34_9GAMM</name>
<accession>N9SL34</accession>
<protein>
    <recommendedName>
        <fullName evidence="5">PepSY domain-containing protein</fullName>
    </recommendedName>
</protein>
<evidence type="ECO:0008006" key="5">
    <source>
        <dbReference type="Google" id="ProtNLM"/>
    </source>
</evidence>
<dbReference type="Pfam" id="PF03929">
    <property type="entry name" value="PepSY_TM"/>
    <property type="match status" value="1"/>
</dbReference>
<feature type="transmembrane region" description="Helical" evidence="2">
    <location>
        <begin position="457"/>
        <end position="477"/>
    </location>
</feature>
<dbReference type="InterPro" id="IPR005625">
    <property type="entry name" value="PepSY-ass_TM"/>
</dbReference>
<dbReference type="RefSeq" id="WP_005205174.1">
    <property type="nucleotide sequence ID" value="NZ_KB850072.1"/>
</dbReference>
<feature type="transmembrane region" description="Helical" evidence="2">
    <location>
        <begin position="383"/>
        <end position="405"/>
    </location>
</feature>
<gene>
    <name evidence="3" type="ORF">F902_03396</name>
</gene>
<evidence type="ECO:0000256" key="2">
    <source>
        <dbReference type="SAM" id="Phobius"/>
    </source>
</evidence>
<dbReference type="OrthoDB" id="9776609at2"/>
<feature type="transmembrane region" description="Helical" evidence="2">
    <location>
        <begin position="489"/>
        <end position="511"/>
    </location>
</feature>
<keyword evidence="4" id="KW-1185">Reference proteome</keyword>
<keyword evidence="2" id="KW-0812">Transmembrane</keyword>
<organism evidence="3 4">
    <name type="scientific">Acinetobacter higginsii</name>
    <dbReference type="NCBI Taxonomy" id="70347"/>
    <lineage>
        <taxon>Bacteria</taxon>
        <taxon>Pseudomonadati</taxon>
        <taxon>Pseudomonadota</taxon>
        <taxon>Gammaproteobacteria</taxon>
        <taxon>Moraxellales</taxon>
        <taxon>Moraxellaceae</taxon>
        <taxon>Acinetobacter</taxon>
    </lineage>
</organism>
<comment type="caution">
    <text evidence="3">The sequence shown here is derived from an EMBL/GenBank/DDBJ whole genome shotgun (WGS) entry which is preliminary data.</text>
</comment>
<evidence type="ECO:0000256" key="1">
    <source>
        <dbReference type="SAM" id="MobiDB-lite"/>
    </source>
</evidence>
<feature type="transmembrane region" description="Helical" evidence="2">
    <location>
        <begin position="517"/>
        <end position="540"/>
    </location>
</feature>
<feature type="transmembrane region" description="Helical" evidence="2">
    <location>
        <begin position="147"/>
        <end position="168"/>
    </location>
</feature>
<dbReference type="Proteomes" id="UP000013084">
    <property type="component" value="Unassembled WGS sequence"/>
</dbReference>
<keyword evidence="2" id="KW-1133">Transmembrane helix</keyword>
<feature type="transmembrane region" description="Helical" evidence="2">
    <location>
        <begin position="197"/>
        <end position="220"/>
    </location>
</feature>
<sequence length="565" mass="64090">MRVDGKNEGPRQSMSWLHTWTSLLLGWLLYAVFLTGTLSFFQNEITVWMKPELHQSVNNTSQQQQLGYALQYLQQNGQPAESWNIRFANERQPAIMLNIRKPGEGRRRGGEIYLDAQTGQEIKARETRGGGFLYRFHFELYGMPRIWGRWIVGIATLFMFVAIISGIITHKKIFKDFFTFRPAKGQRSWLDAHNATAVFALPFHIMITFSGLLLLMFMFMPWAMNSHYGSGQNFYQMLNEPVAKTPEQARLLAEQKQKEAAEEGRGNRGGGRRGEAEQAAPVLTAAPMVNLVTLSHYVQQGWEDNPIASIRVNKPNTVEADVEFNATRTTTLLDRESIPSMKFNAVTGQLIDEAKPVNSASKAIYTLVTWLHMARGVDSVLRWLLFLSGILGTMMVASGLILWVVKRIPDVQKLGYKPFGHRLVEVLNITAITGLPIACAAYFIANRFIPAQLAERSPLEINVFFIAWLLCLIHAAIRAHRPAWLEQLALAAVLFLFMPILNFLTGGQALWMSIYHGQWMIASFDLVCIILGLIFIYSYYKLKRYQGLAVKQKKKPKVQTVQEQA</sequence>
<dbReference type="PATRIC" id="fig|1217700.3.peg.3301"/>
<dbReference type="AlphaFoldDB" id="N9SL34"/>
<reference evidence="3 4" key="1">
    <citation type="submission" date="2013-02" db="EMBL/GenBank/DDBJ databases">
        <title>The Genome Sequence of Acinetobacter sp. CIP 70.18.</title>
        <authorList>
            <consortium name="The Broad Institute Genome Sequencing Platform"/>
            <consortium name="The Broad Institute Genome Sequencing Center for Infectious Disease"/>
            <person name="Cerqueira G."/>
            <person name="Feldgarden M."/>
            <person name="Courvalin P."/>
            <person name="Perichon B."/>
            <person name="Grillot-Courvalin C."/>
            <person name="Clermont D."/>
            <person name="Rocha E."/>
            <person name="Yoon E.-J."/>
            <person name="Nemec A."/>
            <person name="Walker B."/>
            <person name="Young S.K."/>
            <person name="Zeng Q."/>
            <person name="Gargeya S."/>
            <person name="Fitzgerald M."/>
            <person name="Haas B."/>
            <person name="Abouelleil A."/>
            <person name="Alvarado L."/>
            <person name="Arachchi H.M."/>
            <person name="Berlin A.M."/>
            <person name="Chapman S.B."/>
            <person name="Dewar J."/>
            <person name="Goldberg J."/>
            <person name="Griggs A."/>
            <person name="Gujja S."/>
            <person name="Hansen M."/>
            <person name="Howarth C."/>
            <person name="Imamovic A."/>
            <person name="Larimer J."/>
            <person name="McCowan C."/>
            <person name="Murphy C."/>
            <person name="Neiman D."/>
            <person name="Pearson M."/>
            <person name="Priest M."/>
            <person name="Roberts A."/>
            <person name="Saif S."/>
            <person name="Shea T."/>
            <person name="Sisk P."/>
            <person name="Sykes S."/>
            <person name="Wortman J."/>
            <person name="Nusbaum C."/>
            <person name="Birren B."/>
        </authorList>
    </citation>
    <scope>NUCLEOTIDE SEQUENCE [LARGE SCALE GENOMIC DNA]</scope>
    <source>
        <strain evidence="3 4">CIP 70.18</strain>
    </source>
</reference>
<evidence type="ECO:0000313" key="3">
    <source>
        <dbReference type="EMBL" id="ENX55326.1"/>
    </source>
</evidence>
<feature type="transmembrane region" description="Helical" evidence="2">
    <location>
        <begin position="20"/>
        <end position="41"/>
    </location>
</feature>
<feature type="region of interest" description="Disordered" evidence="1">
    <location>
        <begin position="253"/>
        <end position="278"/>
    </location>
</feature>
<feature type="transmembrane region" description="Helical" evidence="2">
    <location>
        <begin position="426"/>
        <end position="445"/>
    </location>
</feature>
<dbReference type="EMBL" id="APRN01000040">
    <property type="protein sequence ID" value="ENX55326.1"/>
    <property type="molecule type" value="Genomic_DNA"/>
</dbReference>
<feature type="compositionally biased region" description="Basic and acidic residues" evidence="1">
    <location>
        <begin position="253"/>
        <end position="276"/>
    </location>
</feature>
<proteinExistence type="predicted"/>
<dbReference type="HOGENOM" id="CLU_025664_2_0_6"/>
<keyword evidence="2" id="KW-0472">Membrane</keyword>
<evidence type="ECO:0000313" key="4">
    <source>
        <dbReference type="Proteomes" id="UP000013084"/>
    </source>
</evidence>
<dbReference type="PANTHER" id="PTHR34219">
    <property type="entry name" value="IRON-REGULATED INNER MEMBRANE PROTEIN-RELATED"/>
    <property type="match status" value="1"/>
</dbReference>
<dbReference type="PANTHER" id="PTHR34219:SF4">
    <property type="entry name" value="PEPSY DOMAIN-CONTAINING PROTEIN"/>
    <property type="match status" value="1"/>
</dbReference>